<dbReference type="OrthoDB" id="7066780at2"/>
<dbReference type="Pfam" id="PF02631">
    <property type="entry name" value="RecX_HTH2"/>
    <property type="match status" value="1"/>
</dbReference>
<evidence type="ECO:0000256" key="1">
    <source>
        <dbReference type="ARBA" id="ARBA00004496"/>
    </source>
</evidence>
<dbReference type="GO" id="GO:0005737">
    <property type="term" value="C:cytoplasm"/>
    <property type="evidence" value="ECO:0007669"/>
    <property type="project" value="UniProtKB-SubCell"/>
</dbReference>
<dbReference type="PANTHER" id="PTHR33602">
    <property type="entry name" value="REGULATORY PROTEIN RECX FAMILY PROTEIN"/>
    <property type="match status" value="1"/>
</dbReference>
<evidence type="ECO:0000259" key="6">
    <source>
        <dbReference type="Pfam" id="PF02631"/>
    </source>
</evidence>
<proteinExistence type="inferred from homology"/>
<evidence type="ECO:0000256" key="4">
    <source>
        <dbReference type="ARBA" id="ARBA00022490"/>
    </source>
</evidence>
<name>K6YCE5_9ALTE</name>
<evidence type="ECO:0000256" key="3">
    <source>
        <dbReference type="ARBA" id="ARBA00018111"/>
    </source>
</evidence>
<dbReference type="HAMAP" id="MF_01114">
    <property type="entry name" value="RecX"/>
    <property type="match status" value="1"/>
</dbReference>
<sequence length="152" mass="18044">MSDNDVKIINHSITRLLARREHSRHELYSKLALKGLDPDLIKQQLALFVEKDIQSDERYVEAFIRSRVSKGQGQQRIQLDLQQHNIDEAIILKAFEVCETDFTETALEAYRKKYADKPIEDWKDKQKRMRFLQYRGFNHQQIQNTLKVVAKE</sequence>
<dbReference type="InterPro" id="IPR053924">
    <property type="entry name" value="RecX_HTH_2nd"/>
</dbReference>
<accession>K6YCE5</accession>
<dbReference type="InterPro" id="IPR036388">
    <property type="entry name" value="WH-like_DNA-bd_sf"/>
</dbReference>
<dbReference type="Proteomes" id="UP000006334">
    <property type="component" value="Unassembled WGS sequence"/>
</dbReference>
<dbReference type="InterPro" id="IPR003783">
    <property type="entry name" value="Regulatory_RecX"/>
</dbReference>
<protein>
    <recommendedName>
        <fullName evidence="3 5">Regulatory protein RecX</fullName>
    </recommendedName>
</protein>
<reference evidence="9 10" key="1">
    <citation type="journal article" date="2017" name="Antonie Van Leeuwenhoek">
        <title>Rhizobium rhizosphaerae sp. nov., a novel species isolated from rice rhizosphere.</title>
        <authorList>
            <person name="Zhao J.J."/>
            <person name="Zhang J."/>
            <person name="Zhang R.J."/>
            <person name="Zhang C.W."/>
            <person name="Yin H.Q."/>
            <person name="Zhang X.X."/>
        </authorList>
    </citation>
    <scope>NUCLEOTIDE SEQUENCE [LARGE SCALE GENOMIC DNA]</scope>
    <source>
        <strain evidence="9 10">E3</strain>
    </source>
</reference>
<evidence type="ECO:0000259" key="7">
    <source>
        <dbReference type="Pfam" id="PF21981"/>
    </source>
</evidence>
<dbReference type="STRING" id="1127673.GLIP_3243"/>
<gene>
    <name evidence="5 9" type="primary">recX</name>
    <name evidence="9" type="ORF">GLIP_3243</name>
</gene>
<feature type="domain" description="RecX second three-helical" evidence="6">
    <location>
        <begin position="55"/>
        <end position="93"/>
    </location>
</feature>
<dbReference type="Gene3D" id="1.10.10.10">
    <property type="entry name" value="Winged helix-like DNA-binding domain superfamily/Winged helix DNA-binding domain"/>
    <property type="match status" value="3"/>
</dbReference>
<evidence type="ECO:0000256" key="5">
    <source>
        <dbReference type="HAMAP-Rule" id="MF_01114"/>
    </source>
</evidence>
<dbReference type="InterPro" id="IPR053925">
    <property type="entry name" value="RecX_HTH_3rd"/>
</dbReference>
<feature type="domain" description="RecX first three-helical" evidence="8">
    <location>
        <begin position="15"/>
        <end position="43"/>
    </location>
</feature>
<comment type="function">
    <text evidence="5">Modulates RecA activity.</text>
</comment>
<organism evidence="9 10">
    <name type="scientific">Aliiglaciecola lipolytica E3</name>
    <dbReference type="NCBI Taxonomy" id="1127673"/>
    <lineage>
        <taxon>Bacteria</taxon>
        <taxon>Pseudomonadati</taxon>
        <taxon>Pseudomonadota</taxon>
        <taxon>Gammaproteobacteria</taxon>
        <taxon>Alteromonadales</taxon>
        <taxon>Alteromonadaceae</taxon>
        <taxon>Aliiglaciecola</taxon>
    </lineage>
</organism>
<evidence type="ECO:0000259" key="8">
    <source>
        <dbReference type="Pfam" id="PF21982"/>
    </source>
</evidence>
<dbReference type="eggNOG" id="COG2137">
    <property type="taxonomic scope" value="Bacteria"/>
</dbReference>
<dbReference type="EMBL" id="BAEN01000064">
    <property type="protein sequence ID" value="GAC15857.1"/>
    <property type="molecule type" value="Genomic_DNA"/>
</dbReference>
<evidence type="ECO:0000313" key="10">
    <source>
        <dbReference type="Proteomes" id="UP000006334"/>
    </source>
</evidence>
<comment type="caution">
    <text evidence="9">The sequence shown here is derived from an EMBL/GenBank/DDBJ whole genome shotgun (WGS) entry which is preliminary data.</text>
</comment>
<dbReference type="Pfam" id="PF21982">
    <property type="entry name" value="RecX_HTH1"/>
    <property type="match status" value="1"/>
</dbReference>
<comment type="similarity">
    <text evidence="2 5">Belongs to the RecX family.</text>
</comment>
<feature type="domain" description="RecX third three-helical" evidence="7">
    <location>
        <begin position="101"/>
        <end position="144"/>
    </location>
</feature>
<dbReference type="RefSeq" id="WP_008845661.1">
    <property type="nucleotide sequence ID" value="NZ_BAEN01000064.1"/>
</dbReference>
<dbReference type="Pfam" id="PF21981">
    <property type="entry name" value="RecX_HTH3"/>
    <property type="match status" value="1"/>
</dbReference>
<evidence type="ECO:0000313" key="9">
    <source>
        <dbReference type="EMBL" id="GAC15857.1"/>
    </source>
</evidence>
<dbReference type="PANTHER" id="PTHR33602:SF1">
    <property type="entry name" value="REGULATORY PROTEIN RECX FAMILY PROTEIN"/>
    <property type="match status" value="1"/>
</dbReference>
<keyword evidence="4 5" id="KW-0963">Cytoplasm</keyword>
<dbReference type="AlphaFoldDB" id="K6YCE5"/>
<evidence type="ECO:0000256" key="2">
    <source>
        <dbReference type="ARBA" id="ARBA00009695"/>
    </source>
</evidence>
<dbReference type="InterPro" id="IPR053926">
    <property type="entry name" value="RecX_HTH_1st"/>
</dbReference>
<dbReference type="GO" id="GO:0006282">
    <property type="term" value="P:regulation of DNA repair"/>
    <property type="evidence" value="ECO:0007669"/>
    <property type="project" value="UniProtKB-UniRule"/>
</dbReference>
<comment type="subcellular location">
    <subcellularLocation>
        <location evidence="1 5">Cytoplasm</location>
    </subcellularLocation>
</comment>
<keyword evidence="10" id="KW-1185">Reference proteome</keyword>